<dbReference type="SMART" id="SM00267">
    <property type="entry name" value="GGDEF"/>
    <property type="match status" value="1"/>
</dbReference>
<dbReference type="InterPro" id="IPR035919">
    <property type="entry name" value="EAL_sf"/>
</dbReference>
<evidence type="ECO:0000313" key="5">
    <source>
        <dbReference type="EMBL" id="PRY18228.1"/>
    </source>
</evidence>
<sequence>MASTTPHRLVLPLRWRRVLHALLLCVPVAFVVSTVPGVRSGSGYSFVLDGLLNNLAYEAAAGLCLVRTLGLTGSRRGGYLLSIALAVYGSGNVFWTFFVRPLPDQPYPSGADAGFLLFYPLVFVALILLAKHRDARHARSLWLDGVVGALAVGAVAAAAVIGPIVSARGSWAAVATTSAYPALDLVLLMVLAAVLALYGWQPPKGLWLLAAGLVVFVVADMAYLFATAKGTYVSGGLTDGVWVSGVVLMGFTPGWTSAPTGPKLPTWALLSIPVLSTAVALGVLVTDHRYALHPVAVAVAAATILSALARLLFTLREVTKLAEQRELAQTDELTGLGNRRALYRRTPLLLAEATAGAPEATVALLLLDLDGFKEVNDSLGHQAGDALLRDIGRRLRQVTDTSLPGSAQTIVVRLGGDEFALVQAAGPSGALGLAEAVHAALDEPYDLQGVHVRARASVGVSVLPAATAELATLLRQADVAMYHAKSRRLGTFSYSVDVDEFASGERLETAELLRSDITARRMLLHYQPKVDVATGVVRSVEALVRWQHPRRGLLFPDAFLPVVETAGLMEELTRAVLEQALDQAARWWRAGAPLAVAVNLSASSLGDADLPGRVADLLAERGLPAHLLEIEITEDFLMADRVRAQGILDSLRRRGIRVAVDDYGTGYSSLAYLRQLPIDDLKLDKSFLDDLVGDPRALAIVRSTIMLAHSLGLRLVAEGVEDEATSRELAAAGCDVMQGWLYAKALPADELDHWLLEHDPRSVVRGTAATPDTTPGTAPDTVLTTVPAPALPGKFS</sequence>
<evidence type="ECO:0000259" key="3">
    <source>
        <dbReference type="PROSITE" id="PS50883"/>
    </source>
</evidence>
<dbReference type="SUPFAM" id="SSF55073">
    <property type="entry name" value="Nucleotide cyclase"/>
    <property type="match status" value="1"/>
</dbReference>
<feature type="domain" description="EAL" evidence="3">
    <location>
        <begin position="506"/>
        <end position="759"/>
    </location>
</feature>
<evidence type="ECO:0000313" key="6">
    <source>
        <dbReference type="Proteomes" id="UP000238083"/>
    </source>
</evidence>
<feature type="transmembrane region" description="Helical" evidence="2">
    <location>
        <begin position="141"/>
        <end position="166"/>
    </location>
</feature>
<dbReference type="SMART" id="SM00052">
    <property type="entry name" value="EAL"/>
    <property type="match status" value="1"/>
</dbReference>
<gene>
    <name evidence="5" type="ORF">CLV37_101473</name>
</gene>
<evidence type="ECO:0000256" key="1">
    <source>
        <dbReference type="SAM" id="MobiDB-lite"/>
    </source>
</evidence>
<dbReference type="InterPro" id="IPR052155">
    <property type="entry name" value="Biofilm_reg_signaling"/>
</dbReference>
<dbReference type="CDD" id="cd01949">
    <property type="entry name" value="GGDEF"/>
    <property type="match status" value="1"/>
</dbReference>
<feature type="transmembrane region" description="Helical" evidence="2">
    <location>
        <begin position="78"/>
        <end position="98"/>
    </location>
</feature>
<feature type="transmembrane region" description="Helical" evidence="2">
    <location>
        <begin position="178"/>
        <end position="199"/>
    </location>
</feature>
<dbReference type="InterPro" id="IPR001633">
    <property type="entry name" value="EAL_dom"/>
</dbReference>
<dbReference type="AlphaFoldDB" id="A0A2T0RAN2"/>
<feature type="transmembrane region" description="Helical" evidence="2">
    <location>
        <begin position="291"/>
        <end position="313"/>
    </location>
</feature>
<dbReference type="NCBIfam" id="TIGR00254">
    <property type="entry name" value="GGDEF"/>
    <property type="match status" value="1"/>
</dbReference>
<dbReference type="Proteomes" id="UP000238083">
    <property type="component" value="Unassembled WGS sequence"/>
</dbReference>
<dbReference type="EMBL" id="PVZF01000001">
    <property type="protein sequence ID" value="PRY18228.1"/>
    <property type="molecule type" value="Genomic_DNA"/>
</dbReference>
<feature type="transmembrane region" description="Helical" evidence="2">
    <location>
        <begin position="110"/>
        <end position="129"/>
    </location>
</feature>
<keyword evidence="2" id="KW-0472">Membrane</keyword>
<feature type="domain" description="GGDEF" evidence="4">
    <location>
        <begin position="360"/>
        <end position="499"/>
    </location>
</feature>
<dbReference type="PANTHER" id="PTHR44757">
    <property type="entry name" value="DIGUANYLATE CYCLASE DGCP"/>
    <property type="match status" value="1"/>
</dbReference>
<dbReference type="Pfam" id="PF00990">
    <property type="entry name" value="GGDEF"/>
    <property type="match status" value="1"/>
</dbReference>
<keyword evidence="6" id="KW-1185">Reference proteome</keyword>
<keyword evidence="2" id="KW-0812">Transmembrane</keyword>
<dbReference type="PROSITE" id="PS50883">
    <property type="entry name" value="EAL"/>
    <property type="match status" value="1"/>
</dbReference>
<feature type="region of interest" description="Disordered" evidence="1">
    <location>
        <begin position="765"/>
        <end position="796"/>
    </location>
</feature>
<evidence type="ECO:0000259" key="4">
    <source>
        <dbReference type="PROSITE" id="PS50887"/>
    </source>
</evidence>
<accession>A0A2T0RAN2</accession>
<dbReference type="InterPro" id="IPR000160">
    <property type="entry name" value="GGDEF_dom"/>
</dbReference>
<dbReference type="InterPro" id="IPR029787">
    <property type="entry name" value="Nucleotide_cyclase"/>
</dbReference>
<dbReference type="InterPro" id="IPR043128">
    <property type="entry name" value="Rev_trsase/Diguanyl_cyclase"/>
</dbReference>
<dbReference type="OrthoDB" id="23692at2"/>
<dbReference type="Gene3D" id="3.30.70.270">
    <property type="match status" value="1"/>
</dbReference>
<comment type="caution">
    <text evidence="5">The sequence shown here is derived from an EMBL/GenBank/DDBJ whole genome shotgun (WGS) entry which is preliminary data.</text>
</comment>
<feature type="transmembrane region" description="Helical" evidence="2">
    <location>
        <begin position="264"/>
        <end position="285"/>
    </location>
</feature>
<organism evidence="5 6">
    <name type="scientific">Kineococcus rhizosphaerae</name>
    <dbReference type="NCBI Taxonomy" id="559628"/>
    <lineage>
        <taxon>Bacteria</taxon>
        <taxon>Bacillati</taxon>
        <taxon>Actinomycetota</taxon>
        <taxon>Actinomycetes</taxon>
        <taxon>Kineosporiales</taxon>
        <taxon>Kineosporiaceae</taxon>
        <taxon>Kineococcus</taxon>
    </lineage>
</organism>
<dbReference type="CDD" id="cd01948">
    <property type="entry name" value="EAL"/>
    <property type="match status" value="1"/>
</dbReference>
<dbReference type="Gene3D" id="3.20.20.450">
    <property type="entry name" value="EAL domain"/>
    <property type="match status" value="1"/>
</dbReference>
<feature type="transmembrane region" description="Helical" evidence="2">
    <location>
        <begin position="18"/>
        <end position="38"/>
    </location>
</feature>
<feature type="transmembrane region" description="Helical" evidence="2">
    <location>
        <begin position="44"/>
        <end position="66"/>
    </location>
</feature>
<feature type="compositionally biased region" description="Low complexity" evidence="1">
    <location>
        <begin position="766"/>
        <end position="781"/>
    </location>
</feature>
<dbReference type="PROSITE" id="PS50887">
    <property type="entry name" value="GGDEF"/>
    <property type="match status" value="1"/>
</dbReference>
<keyword evidence="2" id="KW-1133">Transmembrane helix</keyword>
<dbReference type="Pfam" id="PF00563">
    <property type="entry name" value="EAL"/>
    <property type="match status" value="1"/>
</dbReference>
<proteinExistence type="predicted"/>
<reference evidence="5 6" key="1">
    <citation type="submission" date="2018-03" db="EMBL/GenBank/DDBJ databases">
        <title>Genomic Encyclopedia of Archaeal and Bacterial Type Strains, Phase II (KMG-II): from individual species to whole genera.</title>
        <authorList>
            <person name="Goeker M."/>
        </authorList>
    </citation>
    <scope>NUCLEOTIDE SEQUENCE [LARGE SCALE GENOMIC DNA]</scope>
    <source>
        <strain evidence="5 6">DSM 19711</strain>
    </source>
</reference>
<dbReference type="SUPFAM" id="SSF141868">
    <property type="entry name" value="EAL domain-like"/>
    <property type="match status" value="1"/>
</dbReference>
<evidence type="ECO:0000256" key="2">
    <source>
        <dbReference type="SAM" id="Phobius"/>
    </source>
</evidence>
<dbReference type="RefSeq" id="WP_146149265.1">
    <property type="nucleotide sequence ID" value="NZ_PVZF01000001.1"/>
</dbReference>
<name>A0A2T0RAN2_9ACTN</name>
<dbReference type="PANTHER" id="PTHR44757:SF2">
    <property type="entry name" value="BIOFILM ARCHITECTURE MAINTENANCE PROTEIN MBAA"/>
    <property type="match status" value="1"/>
</dbReference>
<protein>
    <submittedName>
        <fullName evidence="5">Diguanylate cyclase/phosphodiesterase</fullName>
    </submittedName>
</protein>
<feature type="transmembrane region" description="Helical" evidence="2">
    <location>
        <begin position="206"/>
        <end position="226"/>
    </location>
</feature>